<reference evidence="2" key="1">
    <citation type="submission" date="2017-05" db="UniProtKB">
        <authorList>
            <consortium name="EnsemblMetazoa"/>
        </authorList>
    </citation>
    <scope>IDENTIFICATION</scope>
</reference>
<dbReference type="InterPro" id="IPR052579">
    <property type="entry name" value="Zinc_finger_SWIM"/>
</dbReference>
<name>A0A1X7VIP8_AMPQE</name>
<dbReference type="Pfam" id="PF21056">
    <property type="entry name" value="ZSWIM1-3_RNaseH-like"/>
    <property type="match status" value="1"/>
</dbReference>
<protein>
    <recommendedName>
        <fullName evidence="1">ZSWIM1/3 RNaseH-like domain-containing protein</fullName>
    </recommendedName>
</protein>
<proteinExistence type="predicted"/>
<dbReference type="InParanoid" id="A0A1X7VIP8"/>
<dbReference type="AlphaFoldDB" id="A0A1X7VIP8"/>
<evidence type="ECO:0000313" key="2">
    <source>
        <dbReference type="EnsemblMetazoa" id="Aqu2.1.39357_001"/>
    </source>
</evidence>
<dbReference type="PANTHER" id="PTHR31569:SF4">
    <property type="entry name" value="SWIM-TYPE DOMAIN-CONTAINING PROTEIN"/>
    <property type="match status" value="1"/>
</dbReference>
<dbReference type="OrthoDB" id="124789at2759"/>
<evidence type="ECO:0000259" key="1">
    <source>
        <dbReference type="Pfam" id="PF21056"/>
    </source>
</evidence>
<accession>A0A1X7VIP8</accession>
<dbReference type="EnsemblMetazoa" id="Aqu2.1.39357_001">
    <property type="protein sequence ID" value="Aqu2.1.39357_001"/>
    <property type="gene ID" value="Aqu2.1.39357"/>
</dbReference>
<dbReference type="PANTHER" id="PTHR31569">
    <property type="entry name" value="SWIM-TYPE DOMAIN-CONTAINING PROTEIN"/>
    <property type="match status" value="1"/>
</dbReference>
<dbReference type="eggNOG" id="ENOG502QVJ3">
    <property type="taxonomic scope" value="Eukaryota"/>
</dbReference>
<organism evidence="2">
    <name type="scientific">Amphimedon queenslandica</name>
    <name type="common">Sponge</name>
    <dbReference type="NCBI Taxonomy" id="400682"/>
    <lineage>
        <taxon>Eukaryota</taxon>
        <taxon>Metazoa</taxon>
        <taxon>Porifera</taxon>
        <taxon>Demospongiae</taxon>
        <taxon>Heteroscleromorpha</taxon>
        <taxon>Haplosclerida</taxon>
        <taxon>Niphatidae</taxon>
        <taxon>Amphimedon</taxon>
    </lineage>
</organism>
<sequence length="351" mass="39763">MATAGSHLCPSPEPMAPATCATFMDSVLIVTSITCCVTSSATLPSWTFKQGCPMFISVRIAASGDKFEVVDLMLEHNHPVSQQLYKHLPHQRKLSEPEKEKAMSLLGMKANKKLVQESLSQQSGNIILLKDLSKLSTQAKKGNRRNDLDSVAKLLIEKYGACVEVCSDDEQNFRGLLFKDKQMSEAFEAYSELLFMDATYKLLDLNLPVFIMLCEDSNGQSEVVAVCILVSEDANGIKWMLQKFKCNNGNWDKIRVVMADKDLKERQVVKEMFPSASVLICLFHTLRTFQREVTCEKLGITAAQRSMCLIVVQKIVHFTSSTEYDKLYDQIKTFPKRVKEYYDDNWHKIKD</sequence>
<dbReference type="STRING" id="400682.A0A1X7VIP8"/>
<dbReference type="InterPro" id="IPR048324">
    <property type="entry name" value="ZSWIM1-3_RNaseH-like"/>
</dbReference>
<feature type="domain" description="ZSWIM1/3 RNaseH-like" evidence="1">
    <location>
        <begin position="155"/>
        <end position="279"/>
    </location>
</feature>